<sequence length="180" mass="20340">MSKATLAEKDVGNWLLHVDGSSTYSSSLAGVVLTSLEGDELEFALRFDFITSNNEAEYDALRECIKLALNAGARNTVVYSDSQLEDIMKDYLHEINELRSMLKSFQLHRIPRTKNTKANYLARLVSSLADCNTRTITEGTLPAEEKEVARFTLLGGILYKHNFFSLPPMPIRRRGYNYPI</sequence>
<dbReference type="InterPro" id="IPR036397">
    <property type="entry name" value="RNaseH_sf"/>
</dbReference>
<proteinExistence type="predicted"/>
<dbReference type="SUPFAM" id="SSF53098">
    <property type="entry name" value="Ribonuclease H-like"/>
    <property type="match status" value="1"/>
</dbReference>
<dbReference type="PANTHER" id="PTHR48475">
    <property type="entry name" value="RIBONUCLEASE H"/>
    <property type="match status" value="1"/>
</dbReference>
<name>A0AAW2XF32_9LAMI</name>
<evidence type="ECO:0000259" key="1">
    <source>
        <dbReference type="Pfam" id="PF13456"/>
    </source>
</evidence>
<dbReference type="InterPro" id="IPR002156">
    <property type="entry name" value="RNaseH_domain"/>
</dbReference>
<dbReference type="PANTHER" id="PTHR48475:SF2">
    <property type="entry name" value="RIBONUCLEASE H"/>
    <property type="match status" value="1"/>
</dbReference>
<evidence type="ECO:0000313" key="2">
    <source>
        <dbReference type="EMBL" id="KAL0451501.1"/>
    </source>
</evidence>
<dbReference type="CDD" id="cd09279">
    <property type="entry name" value="RNase_HI_like"/>
    <property type="match status" value="1"/>
</dbReference>
<organism evidence="2">
    <name type="scientific">Sesamum latifolium</name>
    <dbReference type="NCBI Taxonomy" id="2727402"/>
    <lineage>
        <taxon>Eukaryota</taxon>
        <taxon>Viridiplantae</taxon>
        <taxon>Streptophyta</taxon>
        <taxon>Embryophyta</taxon>
        <taxon>Tracheophyta</taxon>
        <taxon>Spermatophyta</taxon>
        <taxon>Magnoliopsida</taxon>
        <taxon>eudicotyledons</taxon>
        <taxon>Gunneridae</taxon>
        <taxon>Pentapetalae</taxon>
        <taxon>asterids</taxon>
        <taxon>lamiids</taxon>
        <taxon>Lamiales</taxon>
        <taxon>Pedaliaceae</taxon>
        <taxon>Sesamum</taxon>
    </lineage>
</organism>
<dbReference type="InterPro" id="IPR012337">
    <property type="entry name" value="RNaseH-like_sf"/>
</dbReference>
<reference evidence="2" key="1">
    <citation type="submission" date="2020-06" db="EMBL/GenBank/DDBJ databases">
        <authorList>
            <person name="Li T."/>
            <person name="Hu X."/>
            <person name="Zhang T."/>
            <person name="Song X."/>
            <person name="Zhang H."/>
            <person name="Dai N."/>
            <person name="Sheng W."/>
            <person name="Hou X."/>
            <person name="Wei L."/>
        </authorList>
    </citation>
    <scope>NUCLEOTIDE SEQUENCE</scope>
    <source>
        <strain evidence="2">KEN1</strain>
        <tissue evidence="2">Leaf</tissue>
    </source>
</reference>
<dbReference type="GO" id="GO:0004523">
    <property type="term" value="F:RNA-DNA hybrid ribonuclease activity"/>
    <property type="evidence" value="ECO:0007669"/>
    <property type="project" value="InterPro"/>
</dbReference>
<gene>
    <name evidence="2" type="ORF">Slati_1128200</name>
</gene>
<accession>A0AAW2XF32</accession>
<dbReference type="EMBL" id="JACGWN010000004">
    <property type="protein sequence ID" value="KAL0451501.1"/>
    <property type="molecule type" value="Genomic_DNA"/>
</dbReference>
<feature type="domain" description="RNase H type-1" evidence="1">
    <location>
        <begin position="19"/>
        <end position="123"/>
    </location>
</feature>
<dbReference type="Pfam" id="PF13456">
    <property type="entry name" value="RVT_3"/>
    <property type="match status" value="1"/>
</dbReference>
<reference evidence="2" key="2">
    <citation type="journal article" date="2024" name="Plant">
        <title>Genomic evolution and insights into agronomic trait innovations of Sesamum species.</title>
        <authorList>
            <person name="Miao H."/>
            <person name="Wang L."/>
            <person name="Qu L."/>
            <person name="Liu H."/>
            <person name="Sun Y."/>
            <person name="Le M."/>
            <person name="Wang Q."/>
            <person name="Wei S."/>
            <person name="Zheng Y."/>
            <person name="Lin W."/>
            <person name="Duan Y."/>
            <person name="Cao H."/>
            <person name="Xiong S."/>
            <person name="Wang X."/>
            <person name="Wei L."/>
            <person name="Li C."/>
            <person name="Ma Q."/>
            <person name="Ju M."/>
            <person name="Zhao R."/>
            <person name="Li G."/>
            <person name="Mu C."/>
            <person name="Tian Q."/>
            <person name="Mei H."/>
            <person name="Zhang T."/>
            <person name="Gao T."/>
            <person name="Zhang H."/>
        </authorList>
    </citation>
    <scope>NUCLEOTIDE SEQUENCE</scope>
    <source>
        <strain evidence="2">KEN1</strain>
    </source>
</reference>
<dbReference type="AlphaFoldDB" id="A0AAW2XF32"/>
<protein>
    <recommendedName>
        <fullName evidence="1">RNase H type-1 domain-containing protein</fullName>
    </recommendedName>
</protein>
<dbReference type="Gene3D" id="3.30.420.10">
    <property type="entry name" value="Ribonuclease H-like superfamily/Ribonuclease H"/>
    <property type="match status" value="1"/>
</dbReference>
<comment type="caution">
    <text evidence="2">The sequence shown here is derived from an EMBL/GenBank/DDBJ whole genome shotgun (WGS) entry which is preliminary data.</text>
</comment>
<dbReference type="GO" id="GO:0003676">
    <property type="term" value="F:nucleic acid binding"/>
    <property type="evidence" value="ECO:0007669"/>
    <property type="project" value="InterPro"/>
</dbReference>